<dbReference type="AlphaFoldDB" id="A0A428U4P0"/>
<feature type="compositionally biased region" description="Low complexity" evidence="1">
    <location>
        <begin position="65"/>
        <end position="74"/>
    </location>
</feature>
<comment type="caution">
    <text evidence="2">The sequence shown here is derived from an EMBL/GenBank/DDBJ whole genome shotgun (WGS) entry which is preliminary data.</text>
</comment>
<gene>
    <name evidence="2" type="ORF">CDV31_007807</name>
</gene>
<feature type="region of interest" description="Disordered" evidence="1">
    <location>
        <begin position="56"/>
        <end position="115"/>
    </location>
</feature>
<organism evidence="2 3">
    <name type="scientific">Fusarium ambrosium</name>
    <dbReference type="NCBI Taxonomy" id="131363"/>
    <lineage>
        <taxon>Eukaryota</taxon>
        <taxon>Fungi</taxon>
        <taxon>Dikarya</taxon>
        <taxon>Ascomycota</taxon>
        <taxon>Pezizomycotina</taxon>
        <taxon>Sordariomycetes</taxon>
        <taxon>Hypocreomycetidae</taxon>
        <taxon>Hypocreales</taxon>
        <taxon>Nectriaceae</taxon>
        <taxon>Fusarium</taxon>
        <taxon>Fusarium solani species complex</taxon>
    </lineage>
</organism>
<sequence>MPSPAFRPDILKQLGLENWDMLRNQAETELTRRRYVWAQGAPGRVERYRENLRRQGAALFPDPLPQQSQQSPLRQPTPPVPSRNQRLVNAGRRVNYAESSLSGATGLTDDQEDLELEQYYDIQDPEEEALHAAWVNDDDVSMHDSEDDYHSEDSESASNQPNDEDDDMDEGCGEGAREEWSEDDQEVDEGDEGDEEMQLRAELEDLKDM</sequence>
<evidence type="ECO:0000313" key="2">
    <source>
        <dbReference type="EMBL" id="RSM09235.1"/>
    </source>
</evidence>
<dbReference type="Proteomes" id="UP000288429">
    <property type="component" value="Unassembled WGS sequence"/>
</dbReference>
<evidence type="ECO:0000313" key="3">
    <source>
        <dbReference type="Proteomes" id="UP000288429"/>
    </source>
</evidence>
<protein>
    <submittedName>
        <fullName evidence="2">Uncharacterized protein</fullName>
    </submittedName>
</protein>
<feature type="compositionally biased region" description="Acidic residues" evidence="1">
    <location>
        <begin position="162"/>
        <end position="172"/>
    </location>
</feature>
<feature type="compositionally biased region" description="Basic and acidic residues" evidence="1">
    <location>
        <begin position="197"/>
        <end position="209"/>
    </location>
</feature>
<accession>A0A428U4P0</accession>
<feature type="compositionally biased region" description="Acidic residues" evidence="1">
    <location>
        <begin position="180"/>
        <end position="196"/>
    </location>
</feature>
<evidence type="ECO:0000256" key="1">
    <source>
        <dbReference type="SAM" id="MobiDB-lite"/>
    </source>
</evidence>
<feature type="region of interest" description="Disordered" evidence="1">
    <location>
        <begin position="136"/>
        <end position="209"/>
    </location>
</feature>
<name>A0A428U4P0_9HYPO</name>
<proteinExistence type="predicted"/>
<reference evidence="2 3" key="1">
    <citation type="submission" date="2017-06" db="EMBL/GenBank/DDBJ databases">
        <title>Cmopartive genomic analysis of Ambrosia Fusariam Clade fungi.</title>
        <authorList>
            <person name="Stajich J.E."/>
            <person name="Carrillo J."/>
            <person name="Kijimoto T."/>
            <person name="Eskalen A."/>
            <person name="O'Donnell K."/>
            <person name="Kasson M."/>
        </authorList>
    </citation>
    <scope>NUCLEOTIDE SEQUENCE [LARGE SCALE GENOMIC DNA]</scope>
    <source>
        <strain evidence="2 3">NRRL 20438</strain>
    </source>
</reference>
<dbReference type="EMBL" id="NIZV01000098">
    <property type="protein sequence ID" value="RSM09235.1"/>
    <property type="molecule type" value="Genomic_DNA"/>
</dbReference>
<keyword evidence="3" id="KW-1185">Reference proteome</keyword>